<reference evidence="2" key="1">
    <citation type="journal article" date="2020" name="mSystems">
        <title>Genome- and Community-Level Interaction Insights into Carbon Utilization and Element Cycling Functions of Hydrothermarchaeota in Hydrothermal Sediment.</title>
        <authorList>
            <person name="Zhou Z."/>
            <person name="Liu Y."/>
            <person name="Xu W."/>
            <person name="Pan J."/>
            <person name="Luo Z.H."/>
            <person name="Li M."/>
        </authorList>
    </citation>
    <scope>NUCLEOTIDE SEQUENCE [LARGE SCALE GENOMIC DNA]</scope>
    <source>
        <strain evidence="2">SpSt-966</strain>
    </source>
</reference>
<keyword evidence="1" id="KW-0472">Membrane</keyword>
<organism evidence="2">
    <name type="scientific">Mesoaciditoga lauensis</name>
    <dbReference type="NCBI Taxonomy" id="1495039"/>
    <lineage>
        <taxon>Bacteria</taxon>
        <taxon>Thermotogati</taxon>
        <taxon>Thermotogota</taxon>
        <taxon>Thermotogae</taxon>
        <taxon>Mesoaciditogales</taxon>
        <taxon>Mesoaciditogaceae</taxon>
        <taxon>Mesoaciditoga</taxon>
    </lineage>
</organism>
<keyword evidence="1" id="KW-1133">Transmembrane helix</keyword>
<sequence>MISRKLLIRLILAFELVPLILILSSCFLSAQNIDTLRYFKPDGYKISNYEIRVDPVEFVGYRSKLIKVVSVTYVSTSSTVILNAGEFESSFDMHDLWYKWVKKEGGTWNALNSGLWWFSGNFSTYKTLGWYSGDSIFILNSDQNVNLIGIKTEIQNFMQVFGGSRQ</sequence>
<accession>A0A7V3RDU8</accession>
<feature type="transmembrane region" description="Helical" evidence="1">
    <location>
        <begin position="6"/>
        <end position="30"/>
    </location>
</feature>
<dbReference type="PROSITE" id="PS51257">
    <property type="entry name" value="PROKAR_LIPOPROTEIN"/>
    <property type="match status" value="1"/>
</dbReference>
<protein>
    <submittedName>
        <fullName evidence="2">Uncharacterized protein</fullName>
    </submittedName>
</protein>
<gene>
    <name evidence="2" type="ORF">ENX73_01325</name>
</gene>
<keyword evidence="1" id="KW-0812">Transmembrane</keyword>
<dbReference type="EMBL" id="DTPE01000060">
    <property type="protein sequence ID" value="HGE74752.1"/>
    <property type="molecule type" value="Genomic_DNA"/>
</dbReference>
<name>A0A7V3RDU8_9BACT</name>
<evidence type="ECO:0000256" key="1">
    <source>
        <dbReference type="SAM" id="Phobius"/>
    </source>
</evidence>
<evidence type="ECO:0000313" key="2">
    <source>
        <dbReference type="EMBL" id="HGE74752.1"/>
    </source>
</evidence>
<proteinExistence type="predicted"/>
<comment type="caution">
    <text evidence="2">The sequence shown here is derived from an EMBL/GenBank/DDBJ whole genome shotgun (WGS) entry which is preliminary data.</text>
</comment>
<dbReference type="AlphaFoldDB" id="A0A7V3RDU8"/>